<gene>
    <name evidence="3" type="ORF">FSCOSCO3_A015834</name>
</gene>
<organism evidence="3 4">
    <name type="scientific">Scomber scombrus</name>
    <name type="common">Atlantic mackerel</name>
    <name type="synonym">Scomber vernalis</name>
    <dbReference type="NCBI Taxonomy" id="13677"/>
    <lineage>
        <taxon>Eukaryota</taxon>
        <taxon>Metazoa</taxon>
        <taxon>Chordata</taxon>
        <taxon>Craniata</taxon>
        <taxon>Vertebrata</taxon>
        <taxon>Euteleostomi</taxon>
        <taxon>Actinopterygii</taxon>
        <taxon>Neopterygii</taxon>
        <taxon>Teleostei</taxon>
        <taxon>Neoteleostei</taxon>
        <taxon>Acanthomorphata</taxon>
        <taxon>Pelagiaria</taxon>
        <taxon>Scombriformes</taxon>
        <taxon>Scombridae</taxon>
        <taxon>Scomber</taxon>
    </lineage>
</organism>
<dbReference type="InterPro" id="IPR027272">
    <property type="entry name" value="Piezo"/>
</dbReference>
<feature type="domain" description="Piezo TM1-24" evidence="2">
    <location>
        <begin position="5"/>
        <end position="150"/>
    </location>
</feature>
<reference evidence="3 4" key="1">
    <citation type="submission" date="2024-01" db="EMBL/GenBank/DDBJ databases">
        <authorList>
            <person name="Alioto T."/>
            <person name="Alioto T."/>
            <person name="Gomez Garrido J."/>
        </authorList>
    </citation>
    <scope>NUCLEOTIDE SEQUENCE [LARGE SCALE GENOMIC DNA]</scope>
</reference>
<dbReference type="EMBL" id="CAWUFR010000536">
    <property type="protein sequence ID" value="CAK6979013.1"/>
    <property type="molecule type" value="Genomic_DNA"/>
</dbReference>
<dbReference type="AlphaFoldDB" id="A0AAV1Q4S4"/>
<sequence>MMGDMTTTGGKVLLTVLLGLTGIMFPSLSSLPYLLCFQVLCTWWAWSGQVPPLVFRCVSVMSLIYSSSHFLLFYCYQLPSLQEAWPPTRTSASVFGLVSLAVGDCAAPWRLHVNSDLSWFHFGSPLMLLLLYHSVAGLWRNQLIDGDGGRVVERAESAVSLSCDIITTTSHLSDDVSSDITAERRRELWRRAHDRLDCRDLLVSSTNDSLSDSLAPPTQSTALGLDVNSAPHYSLSQSV</sequence>
<evidence type="ECO:0000256" key="1">
    <source>
        <dbReference type="SAM" id="Phobius"/>
    </source>
</evidence>
<protein>
    <submittedName>
        <fullName evidence="3">LOW QUALITY PROTEIN: piezo-type mechanosensitive ion channel component 2-like</fullName>
    </submittedName>
</protein>
<feature type="transmembrane region" description="Helical" evidence="1">
    <location>
        <begin position="12"/>
        <end position="33"/>
    </location>
</feature>
<evidence type="ECO:0000313" key="4">
    <source>
        <dbReference type="Proteomes" id="UP001314229"/>
    </source>
</evidence>
<dbReference type="GO" id="GO:0008381">
    <property type="term" value="F:mechanosensitive monoatomic ion channel activity"/>
    <property type="evidence" value="ECO:0007669"/>
    <property type="project" value="InterPro"/>
</dbReference>
<accession>A0AAV1Q4S4</accession>
<dbReference type="PANTHER" id="PTHR47049">
    <property type="entry name" value="PIEZO-TYPE MECHANOSENSITIVE ION CHANNEL HOMOLOG"/>
    <property type="match status" value="1"/>
</dbReference>
<evidence type="ECO:0000313" key="3">
    <source>
        <dbReference type="EMBL" id="CAK6979013.1"/>
    </source>
</evidence>
<name>A0AAV1Q4S4_SCOSC</name>
<proteinExistence type="predicted"/>
<dbReference type="Proteomes" id="UP001314229">
    <property type="component" value="Unassembled WGS sequence"/>
</dbReference>
<keyword evidence="4" id="KW-1185">Reference proteome</keyword>
<keyword evidence="1" id="KW-0472">Membrane</keyword>
<keyword evidence="1" id="KW-0812">Transmembrane</keyword>
<dbReference type="Pfam" id="PF24871">
    <property type="entry name" value="Piezo_TM1-24"/>
    <property type="match status" value="1"/>
</dbReference>
<evidence type="ECO:0000259" key="2">
    <source>
        <dbReference type="Pfam" id="PF24871"/>
    </source>
</evidence>
<dbReference type="InterPro" id="IPR056769">
    <property type="entry name" value="Piezo_TM1-24"/>
</dbReference>
<keyword evidence="1" id="KW-1133">Transmembrane helix</keyword>
<dbReference type="PANTHER" id="PTHR47049:SF6">
    <property type="entry name" value="PIEZO-TYPE MECHANOSENSITIVE ION CHANNEL COMPONENT"/>
    <property type="match status" value="1"/>
</dbReference>
<dbReference type="GO" id="GO:0016020">
    <property type="term" value="C:membrane"/>
    <property type="evidence" value="ECO:0007669"/>
    <property type="project" value="InterPro"/>
</dbReference>
<comment type="caution">
    <text evidence="3">The sequence shown here is derived from an EMBL/GenBank/DDBJ whole genome shotgun (WGS) entry which is preliminary data.</text>
</comment>